<keyword evidence="5" id="KW-1185">Reference proteome</keyword>
<dbReference type="InterPro" id="IPR016193">
    <property type="entry name" value="Cytidine_deaminase-like"/>
</dbReference>
<keyword evidence="2 3" id="KW-0501">Molybdenum cofactor biosynthesis</keyword>
<organism evidence="4 5">
    <name type="scientific">Gluconacetobacter takamatsuzukensis</name>
    <dbReference type="NCBI Taxonomy" id="1286190"/>
    <lineage>
        <taxon>Bacteria</taxon>
        <taxon>Pseudomonadati</taxon>
        <taxon>Pseudomonadota</taxon>
        <taxon>Alphaproteobacteria</taxon>
        <taxon>Acetobacterales</taxon>
        <taxon>Acetobacteraceae</taxon>
        <taxon>Gluconacetobacter</taxon>
    </lineage>
</organism>
<comment type="function">
    <text evidence="3">Required for formate dehydrogenase (FDH) activity. Acts as a sulfur carrier protein that transfers sulfur from IscS to the molybdenum cofactor prior to its insertion into FDH.</text>
</comment>
<evidence type="ECO:0000256" key="2">
    <source>
        <dbReference type="ARBA" id="ARBA00023150"/>
    </source>
</evidence>
<name>A0A7W4KGT3_9PROT</name>
<gene>
    <name evidence="3 4" type="primary">fdhD</name>
    <name evidence="4" type="ORF">HLH27_16255</name>
</gene>
<dbReference type="HAMAP" id="MF_00187">
    <property type="entry name" value="FdhD"/>
    <property type="match status" value="1"/>
</dbReference>
<comment type="caution">
    <text evidence="4">The sequence shown here is derived from an EMBL/GenBank/DDBJ whole genome shotgun (WGS) entry which is preliminary data.</text>
</comment>
<dbReference type="Pfam" id="PF02634">
    <property type="entry name" value="FdhD-NarQ"/>
    <property type="match status" value="1"/>
</dbReference>
<comment type="subcellular location">
    <subcellularLocation>
        <location evidence="3">Cytoplasm</location>
    </subcellularLocation>
</comment>
<dbReference type="PANTHER" id="PTHR30592:SF1">
    <property type="entry name" value="SULFUR CARRIER PROTEIN FDHD"/>
    <property type="match status" value="1"/>
</dbReference>
<protein>
    <recommendedName>
        <fullName evidence="3">Sulfur carrier protein FdhD</fullName>
    </recommendedName>
</protein>
<keyword evidence="1 3" id="KW-0963">Cytoplasm</keyword>
<dbReference type="Proteomes" id="UP000540556">
    <property type="component" value="Unassembled WGS sequence"/>
</dbReference>
<comment type="caution">
    <text evidence="3">Lacks conserved residue(s) required for the propagation of feature annotation.</text>
</comment>
<dbReference type="PIRSF" id="PIRSF015626">
    <property type="entry name" value="FdhD"/>
    <property type="match status" value="1"/>
</dbReference>
<dbReference type="PANTHER" id="PTHR30592">
    <property type="entry name" value="FORMATE DEHYDROGENASE"/>
    <property type="match status" value="1"/>
</dbReference>
<evidence type="ECO:0000256" key="3">
    <source>
        <dbReference type="HAMAP-Rule" id="MF_00187"/>
    </source>
</evidence>
<reference evidence="4 5" key="1">
    <citation type="submission" date="2020-04" db="EMBL/GenBank/DDBJ databases">
        <title>Description of novel Gluconacetobacter.</title>
        <authorList>
            <person name="Sombolestani A."/>
        </authorList>
    </citation>
    <scope>NUCLEOTIDE SEQUENCE [LARGE SCALE GENOMIC DNA]</scope>
    <source>
        <strain evidence="4 5">LMG 27800</strain>
    </source>
</reference>
<accession>A0A7W4KGT3</accession>
<dbReference type="RefSeq" id="WP_182951088.1">
    <property type="nucleotide sequence ID" value="NZ_JABEQK010000018.1"/>
</dbReference>
<evidence type="ECO:0000313" key="5">
    <source>
        <dbReference type="Proteomes" id="UP000540556"/>
    </source>
</evidence>
<dbReference type="SUPFAM" id="SSF53927">
    <property type="entry name" value="Cytidine deaminase-like"/>
    <property type="match status" value="1"/>
</dbReference>
<dbReference type="GO" id="GO:0016783">
    <property type="term" value="F:sulfurtransferase activity"/>
    <property type="evidence" value="ECO:0007669"/>
    <property type="project" value="InterPro"/>
</dbReference>
<evidence type="ECO:0000313" key="4">
    <source>
        <dbReference type="EMBL" id="MBB2206550.1"/>
    </source>
</evidence>
<evidence type="ECO:0000256" key="1">
    <source>
        <dbReference type="ARBA" id="ARBA00022490"/>
    </source>
</evidence>
<dbReference type="EMBL" id="JABEQK010000018">
    <property type="protein sequence ID" value="MBB2206550.1"/>
    <property type="molecule type" value="Genomic_DNA"/>
</dbReference>
<dbReference type="Gene3D" id="3.40.140.10">
    <property type="entry name" value="Cytidine Deaminase, domain 2"/>
    <property type="match status" value="1"/>
</dbReference>
<dbReference type="InterPro" id="IPR003786">
    <property type="entry name" value="FdhD"/>
</dbReference>
<proteinExistence type="inferred from homology"/>
<dbReference type="GO" id="GO:0097163">
    <property type="term" value="F:sulfur carrier activity"/>
    <property type="evidence" value="ECO:0007669"/>
    <property type="project" value="UniProtKB-UniRule"/>
</dbReference>
<dbReference type="Gene3D" id="3.10.20.10">
    <property type="match status" value="1"/>
</dbReference>
<dbReference type="GO" id="GO:0005737">
    <property type="term" value="C:cytoplasm"/>
    <property type="evidence" value="ECO:0007669"/>
    <property type="project" value="UniProtKB-SubCell"/>
</dbReference>
<sequence length="272" mass="29486">MSSLFHQLPVTSLGRPDRVFALNVADEVPVRLTFNGIFPYGVMMMTPADLEDFAFGYCLTEQIVEAAAQIRSVAVREEDDGLSMDIAITGDALAALIRRSPRTRTGHSSCGICGSDDVPACDAVGAPVLGAGPMIPIRAVHRALNELGAWQKLNAATRMVHAAGWADREGRIVMIREDVGRHNALDKLIGARARGDEAGEGFCLLTSRYSFEMALKTLRSGIAVVVAISAPTYRACRLAETMNQTLVAIARRDEQVLFCGRERLVEEILVSK</sequence>
<comment type="similarity">
    <text evidence="3">Belongs to the FdhD family.</text>
</comment>
<keyword evidence="4" id="KW-0808">Transferase</keyword>
<dbReference type="AlphaFoldDB" id="A0A7W4KGT3"/>
<dbReference type="GO" id="GO:0006777">
    <property type="term" value="P:Mo-molybdopterin cofactor biosynthetic process"/>
    <property type="evidence" value="ECO:0007669"/>
    <property type="project" value="UniProtKB-UniRule"/>
</dbReference>
<dbReference type="NCBIfam" id="TIGR00129">
    <property type="entry name" value="fdhD_narQ"/>
    <property type="match status" value="1"/>
</dbReference>
<feature type="active site" description="Cysteine persulfide intermediate" evidence="3">
    <location>
        <position position="110"/>
    </location>
</feature>